<evidence type="ECO:0000313" key="3">
    <source>
        <dbReference type="Proteomes" id="UP000028058"/>
    </source>
</evidence>
<keyword evidence="3" id="KW-1185">Reference proteome</keyword>
<dbReference type="AlphaFoldDB" id="A0A3R7EXA6"/>
<proteinExistence type="predicted"/>
<dbReference type="Proteomes" id="UP000028058">
    <property type="component" value="Unassembled WGS sequence"/>
</dbReference>
<accession>A0A3R7EXA6</accession>
<gene>
    <name evidence="2" type="ORF">SFRA_005790</name>
</gene>
<dbReference type="InterPro" id="IPR023809">
    <property type="entry name" value="Thiopep_bacteriocin_synth_dom"/>
</dbReference>
<dbReference type="EMBL" id="JNAD02000002">
    <property type="protein sequence ID" value="RKM98040.1"/>
    <property type="molecule type" value="Genomic_DNA"/>
</dbReference>
<sequence length="318" mass="34814">MDHQDTDFVEDAVLSVLTGSPIEQAASRVRTSPARLADAVERYRAAGRAALGPHTSGWHQVNIEFADYPTAERSFRAHLLPALSTGPIGEWWFVRKHPCWRLRIHPGPDTRAEDALARIAEALDSPLARGVIRRWRPSLYEPESTAFGGPEGTRLTHSLFHADSAGVLDYRQHIADGIEGLPGGKETSFLVTTLFLRAAGLEWGEQGDVWGRVEARRPLPADVSPEQVSSMAAPLRRLLMADIRTVIANGPLIPLARWTTGMQRGGRALAEAAHVGSLQLGLRSVLARHILFHWNRMGFTAAQQAVWACAAREAVLGS</sequence>
<name>A0A3R7EXA6_9ACTN</name>
<dbReference type="NCBIfam" id="TIGR03891">
    <property type="entry name" value="thiopep_ocin"/>
    <property type="match status" value="1"/>
</dbReference>
<evidence type="ECO:0000259" key="1">
    <source>
        <dbReference type="Pfam" id="PF14028"/>
    </source>
</evidence>
<dbReference type="OrthoDB" id="4678170at2"/>
<protein>
    <submittedName>
        <fullName evidence="2">Bacteriocin biosynthesis protein</fullName>
    </submittedName>
</protein>
<dbReference type="Pfam" id="PF14028">
    <property type="entry name" value="Lant_dehydr_C"/>
    <property type="match status" value="1"/>
</dbReference>
<reference evidence="2 3" key="1">
    <citation type="journal article" date="2014" name="Genome Announc.">
        <title>Draft Genome Sequence of Streptomyces fradiae ATCC 19609, a Strain Highly Sensitive to Antibiotics.</title>
        <authorList>
            <person name="Bekker O.B."/>
            <person name="Klimina K.M."/>
            <person name="Vatlin A.A."/>
            <person name="Zakharevich N.V."/>
            <person name="Kasianov A.S."/>
            <person name="Danilenko V.N."/>
        </authorList>
    </citation>
    <scope>NUCLEOTIDE SEQUENCE [LARGE SCALE GENOMIC DNA]</scope>
    <source>
        <strain evidence="2 3">ATCC 19609</strain>
    </source>
</reference>
<organism evidence="2 3">
    <name type="scientific">Streptomyces xinghaiensis</name>
    <dbReference type="NCBI Taxonomy" id="1038928"/>
    <lineage>
        <taxon>Bacteria</taxon>
        <taxon>Bacillati</taxon>
        <taxon>Actinomycetota</taxon>
        <taxon>Actinomycetes</taxon>
        <taxon>Kitasatosporales</taxon>
        <taxon>Streptomycetaceae</taxon>
        <taxon>Streptomyces</taxon>
    </lineage>
</organism>
<evidence type="ECO:0000313" key="2">
    <source>
        <dbReference type="EMBL" id="RKM98040.1"/>
    </source>
</evidence>
<feature type="domain" description="Thiopeptide-type bacteriocin biosynthesis" evidence="1">
    <location>
        <begin position="58"/>
        <end position="314"/>
    </location>
</feature>
<comment type="caution">
    <text evidence="2">The sequence shown here is derived from an EMBL/GenBank/DDBJ whole genome shotgun (WGS) entry which is preliminary data.</text>
</comment>
<dbReference type="RefSeq" id="WP_078648899.1">
    <property type="nucleotide sequence ID" value="NZ_CP134822.1"/>
</dbReference>